<feature type="transmembrane region" description="Helical" evidence="6">
    <location>
        <begin position="299"/>
        <end position="319"/>
    </location>
</feature>
<evidence type="ECO:0000256" key="5">
    <source>
        <dbReference type="ARBA" id="ARBA00023136"/>
    </source>
</evidence>
<reference evidence="7 8" key="1">
    <citation type="submission" date="2020-08" db="EMBL/GenBank/DDBJ databases">
        <title>Sequencing the genomes of 1000 actinobacteria strains.</title>
        <authorList>
            <person name="Klenk H.-P."/>
        </authorList>
    </citation>
    <scope>NUCLEOTIDE SEQUENCE [LARGE SCALE GENOMIC DNA]</scope>
    <source>
        <strain evidence="7 8">DSM 45486</strain>
    </source>
</reference>
<feature type="transmembrane region" description="Helical" evidence="6">
    <location>
        <begin position="18"/>
        <end position="35"/>
    </location>
</feature>
<feature type="transmembrane region" description="Helical" evidence="6">
    <location>
        <begin position="156"/>
        <end position="178"/>
    </location>
</feature>
<dbReference type="GO" id="GO:0016020">
    <property type="term" value="C:membrane"/>
    <property type="evidence" value="ECO:0007669"/>
    <property type="project" value="UniProtKB-SubCell"/>
</dbReference>
<evidence type="ECO:0000313" key="8">
    <source>
        <dbReference type="Proteomes" id="UP000552097"/>
    </source>
</evidence>
<dbReference type="GO" id="GO:0009234">
    <property type="term" value="P:menaquinone biosynthetic process"/>
    <property type="evidence" value="ECO:0007669"/>
    <property type="project" value="TreeGrafter"/>
</dbReference>
<feature type="transmembrane region" description="Helical" evidence="6">
    <location>
        <begin position="266"/>
        <end position="287"/>
    </location>
</feature>
<comment type="caution">
    <text evidence="7">The sequence shown here is derived from an EMBL/GenBank/DDBJ whole genome shotgun (WGS) entry which is preliminary data.</text>
</comment>
<protein>
    <submittedName>
        <fullName evidence="7">1,4-dihydroxy-2-naphthoate octaprenyltransferase</fullName>
    </submittedName>
</protein>
<dbReference type="PANTHER" id="PTHR13929">
    <property type="entry name" value="1,4-DIHYDROXY-2-NAPHTHOATE OCTAPRENYLTRANSFERASE"/>
    <property type="match status" value="1"/>
</dbReference>
<comment type="subcellular location">
    <subcellularLocation>
        <location evidence="1">Membrane</location>
        <topology evidence="1">Multi-pass membrane protein</topology>
    </subcellularLocation>
</comment>
<feature type="transmembrane region" description="Helical" evidence="6">
    <location>
        <begin position="325"/>
        <end position="349"/>
    </location>
</feature>
<keyword evidence="3 6" id="KW-0812">Transmembrane</keyword>
<name>A0A7W9M599_9PSEU</name>
<evidence type="ECO:0000256" key="3">
    <source>
        <dbReference type="ARBA" id="ARBA00022692"/>
    </source>
</evidence>
<feature type="transmembrane region" description="Helical" evidence="6">
    <location>
        <begin position="102"/>
        <end position="120"/>
    </location>
</feature>
<organism evidence="7 8">
    <name type="scientific">Saccharothrix ecbatanensis</name>
    <dbReference type="NCBI Taxonomy" id="1105145"/>
    <lineage>
        <taxon>Bacteria</taxon>
        <taxon>Bacillati</taxon>
        <taxon>Actinomycetota</taxon>
        <taxon>Actinomycetes</taxon>
        <taxon>Pseudonocardiales</taxon>
        <taxon>Pseudonocardiaceae</taxon>
        <taxon>Saccharothrix</taxon>
    </lineage>
</organism>
<proteinExistence type="predicted"/>
<evidence type="ECO:0000256" key="4">
    <source>
        <dbReference type="ARBA" id="ARBA00022989"/>
    </source>
</evidence>
<dbReference type="GO" id="GO:0042371">
    <property type="term" value="P:vitamin K biosynthetic process"/>
    <property type="evidence" value="ECO:0007669"/>
    <property type="project" value="TreeGrafter"/>
</dbReference>
<accession>A0A7W9M599</accession>
<keyword evidence="8" id="KW-1185">Reference proteome</keyword>
<dbReference type="InterPro" id="IPR026046">
    <property type="entry name" value="UBIAD1"/>
</dbReference>
<feature type="transmembrane region" description="Helical" evidence="6">
    <location>
        <begin position="240"/>
        <end position="260"/>
    </location>
</feature>
<feature type="transmembrane region" description="Helical" evidence="6">
    <location>
        <begin position="41"/>
        <end position="61"/>
    </location>
</feature>
<dbReference type="GO" id="GO:0004659">
    <property type="term" value="F:prenyltransferase activity"/>
    <property type="evidence" value="ECO:0007669"/>
    <property type="project" value="InterPro"/>
</dbReference>
<evidence type="ECO:0000313" key="7">
    <source>
        <dbReference type="EMBL" id="MBB5807957.1"/>
    </source>
</evidence>
<dbReference type="RefSeq" id="WP_184927933.1">
    <property type="nucleotide sequence ID" value="NZ_JACHMO010000001.1"/>
</dbReference>
<sequence length="361" mass="39995">MAGFKHPMAYFRLVRPHWTIASTLAVMVGILQAWSEGYSHVGLASLVVGAAFIQHAVMEVWDELKDYSNYRQNVYSEVAQPPTLFSGGSGVLTGRLLTVPQVWRFFYTLLAVYVVVLGGIIHFVGWRFLLCVAAGMFFMFGYNSKLKLSYIGLGEFSNFISFGPILVCSAYLALRLGASPATADATNWNLLGFVSETVLVESLILGTIWFGSLHIQEMLDYDEDKAGNKRTLVVRFGKTYASRVPFVTSLIIAALAAWLVVDDLAFAFVLPGVLLNLVETAMFMSRWRDAEYFMRKMKSFFVYRNFVLTALGLVVSYGFRDMPQAAGTAALLALFALTAITSLPALSFLAKNRVFTFARAA</sequence>
<keyword evidence="4 6" id="KW-1133">Transmembrane helix</keyword>
<keyword evidence="2 7" id="KW-0808">Transferase</keyword>
<feature type="transmembrane region" description="Helical" evidence="6">
    <location>
        <begin position="126"/>
        <end position="144"/>
    </location>
</feature>
<dbReference type="PANTHER" id="PTHR13929:SF0">
    <property type="entry name" value="UBIA PRENYLTRANSFERASE DOMAIN-CONTAINING PROTEIN 1"/>
    <property type="match status" value="1"/>
</dbReference>
<evidence type="ECO:0000256" key="1">
    <source>
        <dbReference type="ARBA" id="ARBA00004141"/>
    </source>
</evidence>
<feature type="transmembrane region" description="Helical" evidence="6">
    <location>
        <begin position="198"/>
        <end position="219"/>
    </location>
</feature>
<dbReference type="EMBL" id="JACHMO010000001">
    <property type="protein sequence ID" value="MBB5807957.1"/>
    <property type="molecule type" value="Genomic_DNA"/>
</dbReference>
<dbReference type="CDD" id="cd13962">
    <property type="entry name" value="PT_UbiA_UBIAD1"/>
    <property type="match status" value="1"/>
</dbReference>
<keyword evidence="5 6" id="KW-0472">Membrane</keyword>
<evidence type="ECO:0000256" key="2">
    <source>
        <dbReference type="ARBA" id="ARBA00022679"/>
    </source>
</evidence>
<evidence type="ECO:0000256" key="6">
    <source>
        <dbReference type="SAM" id="Phobius"/>
    </source>
</evidence>
<dbReference type="AlphaFoldDB" id="A0A7W9M599"/>
<dbReference type="Pfam" id="PF01040">
    <property type="entry name" value="UbiA"/>
    <property type="match status" value="1"/>
</dbReference>
<dbReference type="Proteomes" id="UP000552097">
    <property type="component" value="Unassembled WGS sequence"/>
</dbReference>
<dbReference type="InterPro" id="IPR000537">
    <property type="entry name" value="UbiA_prenyltransferase"/>
</dbReference>
<gene>
    <name evidence="7" type="ORF">F4560_007725</name>
</gene>